<keyword evidence="7" id="KW-0808">Transferase</keyword>
<dbReference type="Gene3D" id="3.90.1300.10">
    <property type="entry name" value="Amidase signature (AS) domain"/>
    <property type="match status" value="1"/>
</dbReference>
<evidence type="ECO:0000256" key="2">
    <source>
        <dbReference type="ARBA" id="ARBA00022741"/>
    </source>
</evidence>
<comment type="caution">
    <text evidence="7">The sequence shown here is derived from an EMBL/GenBank/DDBJ whole genome shotgun (WGS) entry which is preliminary data.</text>
</comment>
<dbReference type="InterPro" id="IPR023631">
    <property type="entry name" value="Amidase_dom"/>
</dbReference>
<dbReference type="NCBIfam" id="TIGR00132">
    <property type="entry name" value="gatA"/>
    <property type="match status" value="1"/>
</dbReference>
<evidence type="ECO:0000256" key="1">
    <source>
        <dbReference type="ARBA" id="ARBA00022598"/>
    </source>
</evidence>
<dbReference type="GO" id="GO:0006412">
    <property type="term" value="P:translation"/>
    <property type="evidence" value="ECO:0007669"/>
    <property type="project" value="UniProtKB-UniRule"/>
</dbReference>
<dbReference type="GO" id="GO:0050567">
    <property type="term" value="F:glutaminyl-tRNA synthase (glutamine-hydrolyzing) activity"/>
    <property type="evidence" value="ECO:0007669"/>
    <property type="project" value="UniProtKB-UniRule"/>
</dbReference>
<comment type="caution">
    <text evidence="5">Lacks conserved residue(s) required for the propagation of feature annotation.</text>
</comment>
<dbReference type="InterPro" id="IPR000120">
    <property type="entry name" value="Amidase"/>
</dbReference>
<feature type="active site" description="Charge relay system" evidence="5">
    <location>
        <position position="80"/>
    </location>
</feature>
<comment type="subunit">
    <text evidence="5">Heterotrimer of A, B and C subunits.</text>
</comment>
<proteinExistence type="inferred from homology"/>
<reference evidence="7 8" key="1">
    <citation type="journal article" date="2016" name="Nat. Commun.">
        <title>Thousands of microbial genomes shed light on interconnected biogeochemical processes in an aquifer system.</title>
        <authorList>
            <person name="Anantharaman K."/>
            <person name="Brown C.T."/>
            <person name="Hug L.A."/>
            <person name="Sharon I."/>
            <person name="Castelle C.J."/>
            <person name="Probst A.J."/>
            <person name="Thomas B.C."/>
            <person name="Singh A."/>
            <person name="Wilkins M.J."/>
            <person name="Karaoz U."/>
            <person name="Brodie E.L."/>
            <person name="Williams K.H."/>
            <person name="Hubbard S.S."/>
            <person name="Banfield J.F."/>
        </authorList>
    </citation>
    <scope>NUCLEOTIDE SEQUENCE [LARGE SCALE GENOMIC DNA]</scope>
</reference>
<dbReference type="InterPro" id="IPR004412">
    <property type="entry name" value="GatA"/>
</dbReference>
<evidence type="ECO:0000259" key="6">
    <source>
        <dbReference type="Pfam" id="PF01425"/>
    </source>
</evidence>
<keyword evidence="2 5" id="KW-0547">Nucleotide-binding</keyword>
<evidence type="ECO:0000313" key="8">
    <source>
        <dbReference type="Proteomes" id="UP000176705"/>
    </source>
</evidence>
<keyword evidence="4 5" id="KW-0648">Protein biosynthesis</keyword>
<dbReference type="HAMAP" id="MF_00120">
    <property type="entry name" value="GatA"/>
    <property type="match status" value="1"/>
</dbReference>
<dbReference type="EC" id="6.3.5.7" evidence="5"/>
<comment type="similarity">
    <text evidence="5">Belongs to the amidase family. GatA subfamily.</text>
</comment>
<dbReference type="Pfam" id="PF01425">
    <property type="entry name" value="Amidase"/>
    <property type="match status" value="1"/>
</dbReference>
<keyword evidence="1 5" id="KW-0436">Ligase</keyword>
<dbReference type="GO" id="GO:0016740">
    <property type="term" value="F:transferase activity"/>
    <property type="evidence" value="ECO:0007669"/>
    <property type="project" value="UniProtKB-KW"/>
</dbReference>
<accession>A0A1G2L9S5</accession>
<dbReference type="GO" id="GO:0030956">
    <property type="term" value="C:glutamyl-tRNA(Gln) amidotransferase complex"/>
    <property type="evidence" value="ECO:0007669"/>
    <property type="project" value="InterPro"/>
</dbReference>
<evidence type="ECO:0000313" key="7">
    <source>
        <dbReference type="EMBL" id="OHA08376.1"/>
    </source>
</evidence>
<sequence>MKSAIPATIAEASAALWRRELSAVELAAAHLDAINGRNGELNAYVDIYAEQALADAHAADQRYADGTANGALDGIPVAIKDNILIKGRRTTAGSKILENYVASYDATAIAKLREAGAVFLGKTNLDEFAMGSSTENSAFGPTRNPHDPTRVPGGTSGGSAAAVAAEMCGAALGSDTGGSIRQPASFCGVVGLKPTYGAVSRSGLIATVSSMDQIGPLARSVGDARVLFEAIRDRDPLDSTSVEPRKQEAGSEKKEFVVGVPKEYFGSGLDPDVERVIRTAIKKCEELGAKTKEISLPHSEYALAAYYIINFSEASANLARFDGIRFGHSSERAGTLLEVYEKSRAEGFGPEPKRRIMLGTFALSHGYYDAYYLKAQKARRLIRNDFSRVFEAADFIVGPTAPTPAFRLGEKTSDPLQMYLADIYTVAVNLAGLPAISIPAGYVEREGKKLPVGLQIIGRWYDEEALLGFAEQLESALSY</sequence>
<protein>
    <recommendedName>
        <fullName evidence="5">Glutamyl-tRNA(Gln) amidotransferase subunit A</fullName>
        <shortName evidence="5">Glu-ADT subunit A</shortName>
        <ecNumber evidence="5">6.3.5.7</ecNumber>
    </recommendedName>
</protein>
<evidence type="ECO:0000256" key="3">
    <source>
        <dbReference type="ARBA" id="ARBA00022840"/>
    </source>
</evidence>
<comment type="function">
    <text evidence="5">Allows the formation of correctly charged Gln-tRNA(Gln) through the transamidation of misacylated Glu-tRNA(Gln) in organisms which lack glutaminyl-tRNA synthetase. The reaction takes place in the presence of glutamine and ATP through an activated gamma-phospho-Glu-tRNA(Gln).</text>
</comment>
<feature type="active site" description="Acyl-ester intermediate" evidence="5">
    <location>
        <position position="179"/>
    </location>
</feature>
<dbReference type="PANTHER" id="PTHR11895:SF151">
    <property type="entry name" value="GLUTAMYL-TRNA(GLN) AMIDOTRANSFERASE SUBUNIT A"/>
    <property type="match status" value="1"/>
</dbReference>
<dbReference type="AlphaFoldDB" id="A0A1G2L9S5"/>
<dbReference type="STRING" id="1802280.A3B37_01580"/>
<name>A0A1G2L9S5_9BACT</name>
<feature type="domain" description="Amidase" evidence="6">
    <location>
        <begin position="26"/>
        <end position="467"/>
    </location>
</feature>
<dbReference type="SUPFAM" id="SSF75304">
    <property type="entry name" value="Amidase signature (AS) enzymes"/>
    <property type="match status" value="1"/>
</dbReference>
<dbReference type="GO" id="GO:0005524">
    <property type="term" value="F:ATP binding"/>
    <property type="evidence" value="ECO:0007669"/>
    <property type="project" value="UniProtKB-KW"/>
</dbReference>
<keyword evidence="3 5" id="KW-0067">ATP-binding</keyword>
<dbReference type="InterPro" id="IPR036928">
    <property type="entry name" value="AS_sf"/>
</dbReference>
<dbReference type="Proteomes" id="UP000176705">
    <property type="component" value="Unassembled WGS sequence"/>
</dbReference>
<dbReference type="EMBL" id="MHQS01000017">
    <property type="protein sequence ID" value="OHA08376.1"/>
    <property type="molecule type" value="Genomic_DNA"/>
</dbReference>
<gene>
    <name evidence="5 7" type="primary">gatA</name>
    <name evidence="7" type="ORF">A3B37_01580</name>
</gene>
<comment type="catalytic activity">
    <reaction evidence="5">
        <text>L-glutamyl-tRNA(Gln) + L-glutamine + ATP + H2O = L-glutaminyl-tRNA(Gln) + L-glutamate + ADP + phosphate + H(+)</text>
        <dbReference type="Rhea" id="RHEA:17521"/>
        <dbReference type="Rhea" id="RHEA-COMP:9681"/>
        <dbReference type="Rhea" id="RHEA-COMP:9684"/>
        <dbReference type="ChEBI" id="CHEBI:15377"/>
        <dbReference type="ChEBI" id="CHEBI:15378"/>
        <dbReference type="ChEBI" id="CHEBI:29985"/>
        <dbReference type="ChEBI" id="CHEBI:30616"/>
        <dbReference type="ChEBI" id="CHEBI:43474"/>
        <dbReference type="ChEBI" id="CHEBI:58359"/>
        <dbReference type="ChEBI" id="CHEBI:78520"/>
        <dbReference type="ChEBI" id="CHEBI:78521"/>
        <dbReference type="ChEBI" id="CHEBI:456216"/>
        <dbReference type="EC" id="6.3.5.7"/>
    </reaction>
</comment>
<evidence type="ECO:0000256" key="5">
    <source>
        <dbReference type="HAMAP-Rule" id="MF_00120"/>
    </source>
</evidence>
<organism evidence="7 8">
    <name type="scientific">Candidatus Sungbacteria bacterium RIFCSPLOWO2_01_FULL_59_16</name>
    <dbReference type="NCBI Taxonomy" id="1802280"/>
    <lineage>
        <taxon>Bacteria</taxon>
        <taxon>Candidatus Sungiibacteriota</taxon>
    </lineage>
</organism>
<evidence type="ECO:0000256" key="4">
    <source>
        <dbReference type="ARBA" id="ARBA00022917"/>
    </source>
</evidence>
<dbReference type="PANTHER" id="PTHR11895">
    <property type="entry name" value="TRANSAMIDASE"/>
    <property type="match status" value="1"/>
</dbReference>